<reference evidence="21 22" key="1">
    <citation type="submission" date="2020-05" db="EMBL/GenBank/DDBJ databases">
        <title>Vigna angularis (adzuki bean) Var. LongXiaoDou No. 4 denovo assembly.</title>
        <authorList>
            <person name="Xiang H."/>
        </authorList>
    </citation>
    <scope>NUCLEOTIDE SEQUENCE [LARGE SCALE GENOMIC DNA]</scope>
    <source>
        <tissue evidence="21">Leaf</tissue>
    </source>
</reference>
<keyword evidence="10 16" id="KW-0408">Iron</keyword>
<feature type="binding site" evidence="15">
    <location>
        <position position="179"/>
    </location>
    <ligand>
        <name>substrate</name>
    </ligand>
</feature>
<dbReference type="FunFam" id="1.10.520.10:FF:000008">
    <property type="entry name" value="Peroxidase"/>
    <property type="match status" value="1"/>
</dbReference>
<comment type="similarity">
    <text evidence="19">Belongs to the peroxidase family. Classical plant (class III) peroxidase subfamily.</text>
</comment>
<evidence type="ECO:0000256" key="17">
    <source>
        <dbReference type="PIRSR" id="PIRSR600823-4"/>
    </source>
</evidence>
<evidence type="ECO:0000256" key="5">
    <source>
        <dbReference type="ARBA" id="ARBA00022525"/>
    </source>
</evidence>
<feature type="disulfide bond" evidence="18">
    <location>
        <begin position="35"/>
        <end position="114"/>
    </location>
</feature>
<dbReference type="CDD" id="cd00693">
    <property type="entry name" value="secretory_peroxidase"/>
    <property type="match status" value="1"/>
</dbReference>
<dbReference type="SUPFAM" id="SSF48113">
    <property type="entry name" value="Heme-dependent peroxidases"/>
    <property type="match status" value="1"/>
</dbReference>
<evidence type="ECO:0000256" key="18">
    <source>
        <dbReference type="PIRSR" id="PIRSR600823-5"/>
    </source>
</evidence>
<keyword evidence="12" id="KW-0325">Glycoprotein</keyword>
<gene>
    <name evidence="21" type="ORF">HKW66_Vig0144570</name>
</gene>
<evidence type="ECO:0000259" key="20">
    <source>
        <dbReference type="PROSITE" id="PS50873"/>
    </source>
</evidence>
<comment type="cofactor">
    <cofactor evidence="16 19">
        <name>Ca(2+)</name>
        <dbReference type="ChEBI" id="CHEBI:29108"/>
    </cofactor>
    <text evidence="16 19">Binds 2 calcium ions per subunit.</text>
</comment>
<comment type="subcellular location">
    <subcellularLocation>
        <location evidence="19">Secreted</location>
    </subcellularLocation>
</comment>
<evidence type="ECO:0000256" key="19">
    <source>
        <dbReference type="RuleBase" id="RU362060"/>
    </source>
</evidence>
<evidence type="ECO:0000256" key="6">
    <source>
        <dbReference type="ARBA" id="ARBA00022559"/>
    </source>
</evidence>
<dbReference type="PROSITE" id="PS00436">
    <property type="entry name" value="PEROXIDASE_2"/>
    <property type="match status" value="1"/>
</dbReference>
<dbReference type="PRINTS" id="PR00461">
    <property type="entry name" value="PLPEROXIDASE"/>
</dbReference>
<comment type="function">
    <text evidence="2">Removal of H(2)O(2), oxidation of toxic reductants, biosynthesis and degradation of lignin, suberization, auxin catabolism, response to environmental stresses such as wounding, pathogen attack and oxidative stress. These functions might be dependent on each isozyme/isoform in each plant tissue.</text>
</comment>
<feature type="domain" description="Plant heme peroxidase family profile" evidence="20">
    <location>
        <begin position="25"/>
        <end position="342"/>
    </location>
</feature>
<feature type="binding site" evidence="16">
    <location>
        <position position="67"/>
    </location>
    <ligand>
        <name>Ca(2+)</name>
        <dbReference type="ChEBI" id="CHEBI:29108"/>
        <label>1</label>
    </ligand>
</feature>
<feature type="binding site" evidence="16">
    <location>
        <position position="210"/>
    </location>
    <ligand>
        <name>Ca(2+)</name>
        <dbReference type="ChEBI" id="CHEBI:29108"/>
        <label>2</label>
    </ligand>
</feature>
<comment type="cofactor">
    <cofactor evidence="16 19">
        <name>heme b</name>
        <dbReference type="ChEBI" id="CHEBI:60344"/>
    </cofactor>
    <text evidence="16 19">Binds 1 heme b (iron(II)-protoporphyrin IX) group per subunit.</text>
</comment>
<dbReference type="PROSITE" id="PS50873">
    <property type="entry name" value="PEROXIDASE_4"/>
    <property type="match status" value="1"/>
</dbReference>
<feature type="binding site" evidence="16">
    <location>
        <position position="262"/>
    </location>
    <ligand>
        <name>Ca(2+)</name>
        <dbReference type="ChEBI" id="CHEBI:29108"/>
        <label>2</label>
    </ligand>
</feature>
<keyword evidence="16 19" id="KW-0106">Calcium</keyword>
<evidence type="ECO:0000256" key="16">
    <source>
        <dbReference type="PIRSR" id="PIRSR600823-3"/>
    </source>
</evidence>
<feature type="binding site" evidence="16">
    <location>
        <position position="270"/>
    </location>
    <ligand>
        <name>Ca(2+)</name>
        <dbReference type="ChEBI" id="CHEBI:29108"/>
        <label>2</label>
    </ligand>
</feature>
<dbReference type="Proteomes" id="UP000743370">
    <property type="component" value="Unassembled WGS sequence"/>
</dbReference>
<evidence type="ECO:0000256" key="7">
    <source>
        <dbReference type="ARBA" id="ARBA00022617"/>
    </source>
</evidence>
<evidence type="ECO:0000256" key="14">
    <source>
        <dbReference type="PIRSR" id="PIRSR600823-1"/>
    </source>
</evidence>
<evidence type="ECO:0000256" key="4">
    <source>
        <dbReference type="ARBA" id="ARBA00012313"/>
    </source>
</evidence>
<evidence type="ECO:0000256" key="11">
    <source>
        <dbReference type="ARBA" id="ARBA00023157"/>
    </source>
</evidence>
<dbReference type="GO" id="GO:0005576">
    <property type="term" value="C:extracellular region"/>
    <property type="evidence" value="ECO:0007669"/>
    <property type="project" value="UniProtKB-SubCell"/>
</dbReference>
<organism evidence="21 22">
    <name type="scientific">Phaseolus angularis</name>
    <name type="common">Azuki bean</name>
    <name type="synonym">Vigna angularis</name>
    <dbReference type="NCBI Taxonomy" id="3914"/>
    <lineage>
        <taxon>Eukaryota</taxon>
        <taxon>Viridiplantae</taxon>
        <taxon>Streptophyta</taxon>
        <taxon>Embryophyta</taxon>
        <taxon>Tracheophyta</taxon>
        <taxon>Spermatophyta</taxon>
        <taxon>Magnoliopsida</taxon>
        <taxon>eudicotyledons</taxon>
        <taxon>Gunneridae</taxon>
        <taxon>Pentapetalae</taxon>
        <taxon>rosids</taxon>
        <taxon>fabids</taxon>
        <taxon>Fabales</taxon>
        <taxon>Fabaceae</taxon>
        <taxon>Papilionoideae</taxon>
        <taxon>50 kb inversion clade</taxon>
        <taxon>NPAAA clade</taxon>
        <taxon>indigoferoid/millettioid clade</taxon>
        <taxon>Phaseoleae</taxon>
        <taxon>Vigna</taxon>
    </lineage>
</organism>
<feature type="disulfide bond" evidence="18">
    <location>
        <begin position="120"/>
        <end position="338"/>
    </location>
</feature>
<dbReference type="GO" id="GO:0046872">
    <property type="term" value="F:metal ion binding"/>
    <property type="evidence" value="ECO:0007669"/>
    <property type="project" value="UniProtKB-UniRule"/>
</dbReference>
<evidence type="ECO:0000256" key="15">
    <source>
        <dbReference type="PIRSR" id="PIRSR600823-2"/>
    </source>
</evidence>
<evidence type="ECO:0000256" key="10">
    <source>
        <dbReference type="ARBA" id="ARBA00023004"/>
    </source>
</evidence>
<dbReference type="GO" id="GO:0006979">
    <property type="term" value="P:response to oxidative stress"/>
    <property type="evidence" value="ECO:0007669"/>
    <property type="project" value="UniProtKB-UniRule"/>
</dbReference>
<dbReference type="InterPro" id="IPR002016">
    <property type="entry name" value="Haem_peroxidase"/>
</dbReference>
<feature type="disulfide bond" evidence="18">
    <location>
        <begin position="216"/>
        <end position="249"/>
    </location>
</feature>
<proteinExistence type="inferred from homology"/>
<dbReference type="AlphaFoldDB" id="A0A8T0KBT8"/>
<evidence type="ECO:0000313" key="21">
    <source>
        <dbReference type="EMBL" id="KAG2397307.1"/>
    </source>
</evidence>
<dbReference type="PROSITE" id="PS00435">
    <property type="entry name" value="PEROXIDASE_1"/>
    <property type="match status" value="1"/>
</dbReference>
<dbReference type="GO" id="GO:0020037">
    <property type="term" value="F:heme binding"/>
    <property type="evidence" value="ECO:0007669"/>
    <property type="project" value="UniProtKB-UniRule"/>
</dbReference>
<dbReference type="EMBL" id="JABFOF010000005">
    <property type="protein sequence ID" value="KAG2397307.1"/>
    <property type="molecule type" value="Genomic_DNA"/>
</dbReference>
<evidence type="ECO:0000256" key="8">
    <source>
        <dbReference type="ARBA" id="ARBA00022723"/>
    </source>
</evidence>
<evidence type="ECO:0000256" key="9">
    <source>
        <dbReference type="ARBA" id="ARBA00023002"/>
    </source>
</evidence>
<keyword evidence="9 19" id="KW-0560">Oxidoreductase</keyword>
<dbReference type="InterPro" id="IPR000823">
    <property type="entry name" value="Peroxidase_pln"/>
</dbReference>
<dbReference type="Gene3D" id="1.10.520.10">
    <property type="match status" value="1"/>
</dbReference>
<feature type="binding site" evidence="16">
    <location>
        <position position="76"/>
    </location>
    <ligand>
        <name>Ca(2+)</name>
        <dbReference type="ChEBI" id="CHEBI:29108"/>
        <label>1</label>
    </ligand>
</feature>
<dbReference type="InterPro" id="IPR019794">
    <property type="entry name" value="Peroxidases_AS"/>
</dbReference>
<feature type="site" description="Transition state stabilizer" evidence="17">
    <location>
        <position position="62"/>
    </location>
</feature>
<dbReference type="Gene3D" id="1.10.420.10">
    <property type="entry name" value="Peroxidase, domain 2"/>
    <property type="match status" value="1"/>
</dbReference>
<comment type="catalytic activity">
    <reaction evidence="1 19">
        <text>2 a phenolic donor + H2O2 = 2 a phenolic radical donor + 2 H2O</text>
        <dbReference type="Rhea" id="RHEA:56136"/>
        <dbReference type="ChEBI" id="CHEBI:15377"/>
        <dbReference type="ChEBI" id="CHEBI:16240"/>
        <dbReference type="ChEBI" id="CHEBI:139520"/>
        <dbReference type="ChEBI" id="CHEBI:139521"/>
        <dbReference type="EC" id="1.11.1.7"/>
    </reaction>
</comment>
<dbReference type="InterPro" id="IPR010255">
    <property type="entry name" value="Haem_peroxidase_sf"/>
</dbReference>
<keyword evidence="6 19" id="KW-0575">Peroxidase</keyword>
<dbReference type="GO" id="GO:0140825">
    <property type="term" value="F:lactoperoxidase activity"/>
    <property type="evidence" value="ECO:0007669"/>
    <property type="project" value="UniProtKB-EC"/>
</dbReference>
<evidence type="ECO:0000313" key="22">
    <source>
        <dbReference type="Proteomes" id="UP000743370"/>
    </source>
</evidence>
<evidence type="ECO:0000256" key="2">
    <source>
        <dbReference type="ARBA" id="ARBA00002322"/>
    </source>
</evidence>
<feature type="disulfide bond" evidence="18">
    <location>
        <begin position="68"/>
        <end position="73"/>
    </location>
</feature>
<dbReference type="FunFam" id="1.10.420.10:FF:000008">
    <property type="entry name" value="Peroxidase"/>
    <property type="match status" value="1"/>
</dbReference>
<feature type="binding site" description="axial binding residue" evidence="16">
    <location>
        <position position="209"/>
    </location>
    <ligand>
        <name>heme b</name>
        <dbReference type="ChEBI" id="CHEBI:60344"/>
    </ligand>
    <ligandPart>
        <name>Fe</name>
        <dbReference type="ChEBI" id="CHEBI:18248"/>
    </ligandPart>
</feature>
<evidence type="ECO:0000256" key="3">
    <source>
        <dbReference type="ARBA" id="ARBA00006873"/>
    </source>
</evidence>
<name>A0A8T0KBT8_PHAAN</name>
<dbReference type="GO" id="GO:0042744">
    <property type="term" value="P:hydrogen peroxide catabolic process"/>
    <property type="evidence" value="ECO:0007669"/>
    <property type="project" value="UniProtKB-KW"/>
</dbReference>
<dbReference type="PANTHER" id="PTHR31235">
    <property type="entry name" value="PEROXIDASE 25-RELATED"/>
    <property type="match status" value="1"/>
</dbReference>
<sequence>MEMKTTRNVRIRQKDETVIGSTEAQLQLGFYGKSCPNAEKIILKYVAERIRNVPSLAAALIRLHFHDCFVNGCDGSVLLNSTPNNQAEKDSLPNLTLRGFGFIDAIKSLVEAECPGVVSCADILALTARDSVHAINGNDEYVCYAMVNMGLQGGPFWNVPTGRRDGLISRAADPLASLPAPFHNLTVQLSLFDNVGLDANDLVLLSGAHTIGVAHCSSISTRLYNFTGRGDTDPTLDSDYATNMKTLKCKNINDNTTLLEMDPGSRDTFDLGYYKQVLKRRGLFHSDAELLSSSTTRSIITKQLQSTEGFFAEFAKSMEKMGRINLKLGTQGEIRKHCARVNN</sequence>
<dbReference type="PRINTS" id="PR00458">
    <property type="entry name" value="PEROXIDASE"/>
</dbReference>
<dbReference type="EC" id="1.11.1.7" evidence="4 19"/>
<accession>A0A8T0KBT8</accession>
<dbReference type="Pfam" id="PF00141">
    <property type="entry name" value="peroxidase"/>
    <property type="match status" value="1"/>
</dbReference>
<comment type="caution">
    <text evidence="21">The sequence shown here is derived from an EMBL/GenBank/DDBJ whole genome shotgun (WGS) entry which is preliminary data.</text>
</comment>
<protein>
    <recommendedName>
        <fullName evidence="4 19">Peroxidase</fullName>
        <ecNumber evidence="4 19">1.11.1.7</ecNumber>
    </recommendedName>
</protein>
<feature type="binding site" evidence="16">
    <location>
        <position position="88"/>
    </location>
    <ligand>
        <name>Ca(2+)</name>
        <dbReference type="ChEBI" id="CHEBI:29108"/>
        <label>1</label>
    </ligand>
</feature>
<keyword evidence="11 18" id="KW-1015">Disulfide bond</keyword>
<feature type="binding site" evidence="16">
    <location>
        <position position="74"/>
    </location>
    <ligand>
        <name>Ca(2+)</name>
        <dbReference type="ChEBI" id="CHEBI:29108"/>
        <label>1</label>
    </ligand>
</feature>
<dbReference type="InterPro" id="IPR033905">
    <property type="entry name" value="Secretory_peroxidase"/>
</dbReference>
<feature type="binding site" evidence="16">
    <location>
        <position position="70"/>
    </location>
    <ligand>
        <name>Ca(2+)</name>
        <dbReference type="ChEBI" id="CHEBI:29108"/>
        <label>1</label>
    </ligand>
</feature>
<keyword evidence="5 19" id="KW-0964">Secreted</keyword>
<feature type="active site" description="Proton acceptor" evidence="14">
    <location>
        <position position="66"/>
    </location>
</feature>
<keyword evidence="7 19" id="KW-0349">Heme</keyword>
<keyword evidence="8 16" id="KW-0479">Metal-binding</keyword>
<evidence type="ECO:0000256" key="12">
    <source>
        <dbReference type="ARBA" id="ARBA00023180"/>
    </source>
</evidence>
<dbReference type="InterPro" id="IPR019793">
    <property type="entry name" value="Peroxidases_heam-ligand_BS"/>
</dbReference>
<feature type="binding site" evidence="16">
    <location>
        <position position="72"/>
    </location>
    <ligand>
        <name>Ca(2+)</name>
        <dbReference type="ChEBI" id="CHEBI:29108"/>
        <label>1</label>
    </ligand>
</feature>
<evidence type="ECO:0000256" key="13">
    <source>
        <dbReference type="ARBA" id="ARBA00023324"/>
    </source>
</evidence>
<keyword evidence="13 19" id="KW-0376">Hydrogen peroxide</keyword>
<evidence type="ECO:0000256" key="1">
    <source>
        <dbReference type="ARBA" id="ARBA00000189"/>
    </source>
</evidence>
<comment type="similarity">
    <text evidence="3">Belongs to the peroxidase family. Ascorbate peroxidase subfamily.</text>
</comment>